<gene>
    <name evidence="1" type="ORF">SAMN04488132_106198</name>
</gene>
<dbReference type="STRING" id="413434.SAMN04488132_106198"/>
<proteinExistence type="predicted"/>
<dbReference type="EMBL" id="FUWH01000006">
    <property type="protein sequence ID" value="SJZ94545.1"/>
    <property type="molecule type" value="Genomic_DNA"/>
</dbReference>
<reference evidence="1 2" key="1">
    <citation type="submission" date="2017-02" db="EMBL/GenBank/DDBJ databases">
        <authorList>
            <person name="Peterson S.W."/>
        </authorList>
    </citation>
    <scope>NUCLEOTIDE SEQUENCE [LARGE SCALE GENOMIC DNA]</scope>
    <source>
        <strain evidence="1 2">DSM 22335</strain>
    </source>
</reference>
<name>A0A1T4PSM5_9BACT</name>
<dbReference type="AlphaFoldDB" id="A0A1T4PSM5"/>
<organism evidence="1 2">
    <name type="scientific">Sediminibacterium ginsengisoli</name>
    <dbReference type="NCBI Taxonomy" id="413434"/>
    <lineage>
        <taxon>Bacteria</taxon>
        <taxon>Pseudomonadati</taxon>
        <taxon>Bacteroidota</taxon>
        <taxon>Chitinophagia</taxon>
        <taxon>Chitinophagales</taxon>
        <taxon>Chitinophagaceae</taxon>
        <taxon>Sediminibacterium</taxon>
    </lineage>
</organism>
<evidence type="ECO:0000313" key="1">
    <source>
        <dbReference type="EMBL" id="SJZ94545.1"/>
    </source>
</evidence>
<dbReference type="Proteomes" id="UP000190888">
    <property type="component" value="Unassembled WGS sequence"/>
</dbReference>
<keyword evidence="2" id="KW-1185">Reference proteome</keyword>
<sequence>MITDVQFIAHWTVRVYEAETDTAGQWHYNITERFIPISEVSEPYNISAEWGKDAAKAMLGSNATDLLSSFAGYNVALDALVLEPRRLYSRVMSKDVPVAKGDTLMCVCPPPGR</sequence>
<accession>A0A1T4PSM5</accession>
<evidence type="ECO:0000313" key="2">
    <source>
        <dbReference type="Proteomes" id="UP000190888"/>
    </source>
</evidence>
<protein>
    <submittedName>
        <fullName evidence="1">Uncharacterized protein</fullName>
    </submittedName>
</protein>
<dbReference type="RefSeq" id="WP_078831767.1">
    <property type="nucleotide sequence ID" value="NZ_FUWH01000006.1"/>
</dbReference>